<gene>
    <name evidence="4" type="ORF">TY91_03595</name>
</gene>
<reference evidence="4 5" key="1">
    <citation type="submission" date="2015-02" db="EMBL/GenBank/DDBJ databases">
        <title>Draft genome sequence of Lactobacillus collinoides CUPV2371 isolated from a natural cider, the first genome sequence of a strain of this species.</title>
        <authorList>
            <person name="Puertas A.I."/>
            <person name="Spano G."/>
            <person name="Capozzi V."/>
            <person name="Lamontanara A."/>
            <person name="Orru L."/>
            <person name="Duenas M.T."/>
        </authorList>
    </citation>
    <scope>NUCLEOTIDE SEQUENCE [LARGE SCALE GENOMIC DNA]</scope>
    <source>
        <strain evidence="4 5">237</strain>
    </source>
</reference>
<dbReference type="InterPro" id="IPR015797">
    <property type="entry name" value="NUDIX_hydrolase-like_dom_sf"/>
</dbReference>
<dbReference type="GO" id="GO:0006753">
    <property type="term" value="P:nucleoside phosphate metabolic process"/>
    <property type="evidence" value="ECO:0007669"/>
    <property type="project" value="TreeGrafter"/>
</dbReference>
<dbReference type="GO" id="GO:0005829">
    <property type="term" value="C:cytosol"/>
    <property type="evidence" value="ECO:0007669"/>
    <property type="project" value="TreeGrafter"/>
</dbReference>
<dbReference type="EMBL" id="JYDC01000020">
    <property type="protein sequence ID" value="KZL42757.1"/>
    <property type="molecule type" value="Genomic_DNA"/>
</dbReference>
<dbReference type="PATRIC" id="fig|33960.6.peg.1172"/>
<protein>
    <submittedName>
        <fullName evidence="4">ADP-ribose pyrophosphatase</fullName>
    </submittedName>
</protein>
<dbReference type="PROSITE" id="PS51462">
    <property type="entry name" value="NUDIX"/>
    <property type="match status" value="1"/>
</dbReference>
<dbReference type="AlphaFoldDB" id="A0A166HIY3"/>
<dbReference type="PANTHER" id="PTHR11839">
    <property type="entry name" value="UDP/ADP-SUGAR PYROPHOSPHATASE"/>
    <property type="match status" value="1"/>
</dbReference>
<evidence type="ECO:0000256" key="2">
    <source>
        <dbReference type="ARBA" id="ARBA00022801"/>
    </source>
</evidence>
<name>A0A166HIY3_SECCO</name>
<dbReference type="OrthoDB" id="9806150at2"/>
<dbReference type="Pfam" id="PF00293">
    <property type="entry name" value="NUDIX"/>
    <property type="match status" value="1"/>
</dbReference>
<evidence type="ECO:0000313" key="5">
    <source>
        <dbReference type="Proteomes" id="UP000076480"/>
    </source>
</evidence>
<organism evidence="4 5">
    <name type="scientific">Secundilactobacillus collinoides</name>
    <name type="common">Lactobacillus collinoides</name>
    <dbReference type="NCBI Taxonomy" id="33960"/>
    <lineage>
        <taxon>Bacteria</taxon>
        <taxon>Bacillati</taxon>
        <taxon>Bacillota</taxon>
        <taxon>Bacilli</taxon>
        <taxon>Lactobacillales</taxon>
        <taxon>Lactobacillaceae</taxon>
        <taxon>Secundilactobacillus</taxon>
    </lineage>
</organism>
<keyword evidence="5" id="KW-1185">Reference proteome</keyword>
<dbReference type="Gene3D" id="3.90.79.10">
    <property type="entry name" value="Nucleoside Triphosphate Pyrophosphohydrolase"/>
    <property type="match status" value="1"/>
</dbReference>
<dbReference type="SUPFAM" id="SSF55811">
    <property type="entry name" value="Nudix"/>
    <property type="match status" value="1"/>
</dbReference>
<dbReference type="CDD" id="cd03424">
    <property type="entry name" value="NUDIX_ADPRase_Nudt5_UGPPase_Nudt14"/>
    <property type="match status" value="1"/>
</dbReference>
<dbReference type="PANTHER" id="PTHR11839:SF18">
    <property type="entry name" value="NUDIX HYDROLASE DOMAIN-CONTAINING PROTEIN"/>
    <property type="match status" value="1"/>
</dbReference>
<proteinExistence type="predicted"/>
<dbReference type="GO" id="GO:0019693">
    <property type="term" value="P:ribose phosphate metabolic process"/>
    <property type="evidence" value="ECO:0007669"/>
    <property type="project" value="TreeGrafter"/>
</dbReference>
<accession>A0A166HIY3</accession>
<feature type="domain" description="Nudix hydrolase" evidence="3">
    <location>
        <begin position="39"/>
        <end position="172"/>
    </location>
</feature>
<sequence length="186" mass="21012">MNMEERVLSTEKIYDGVIINVEKEKVALPDGHESYREIVRHSGAVAVLAITNDNKVILVKQWRSPIAKTTLEIPAGKLDDRDEGNALHAVNRELNEEIRLKATQLKKVTGFYSSVGFSDEYMTLYVAKDLKPVSDELPRDPGEDLKVKAYSLDELKALMATGQIEDAKTVMAIWYFELMQLKQAQD</sequence>
<comment type="cofactor">
    <cofactor evidence="1">
        <name>Mg(2+)</name>
        <dbReference type="ChEBI" id="CHEBI:18420"/>
    </cofactor>
</comment>
<dbReference type="GO" id="GO:0016787">
    <property type="term" value="F:hydrolase activity"/>
    <property type="evidence" value="ECO:0007669"/>
    <property type="project" value="UniProtKB-KW"/>
</dbReference>
<dbReference type="FunFam" id="3.90.79.10:FF:000024">
    <property type="entry name" value="ADP-ribose pyrophosphatase"/>
    <property type="match status" value="1"/>
</dbReference>
<evidence type="ECO:0000313" key="4">
    <source>
        <dbReference type="EMBL" id="KZL42757.1"/>
    </source>
</evidence>
<evidence type="ECO:0000259" key="3">
    <source>
        <dbReference type="PROSITE" id="PS51462"/>
    </source>
</evidence>
<dbReference type="Proteomes" id="UP000076480">
    <property type="component" value="Unassembled WGS sequence"/>
</dbReference>
<comment type="caution">
    <text evidence="4">The sequence shown here is derived from an EMBL/GenBank/DDBJ whole genome shotgun (WGS) entry which is preliminary data.</text>
</comment>
<dbReference type="InterPro" id="IPR000086">
    <property type="entry name" value="NUDIX_hydrolase_dom"/>
</dbReference>
<dbReference type="RefSeq" id="WP_063285253.1">
    <property type="nucleotide sequence ID" value="NZ_JYDC01000020.1"/>
</dbReference>
<keyword evidence="2" id="KW-0378">Hydrolase</keyword>
<evidence type="ECO:0000256" key="1">
    <source>
        <dbReference type="ARBA" id="ARBA00001946"/>
    </source>
</evidence>